<evidence type="ECO:0000313" key="2">
    <source>
        <dbReference type="Proteomes" id="UP000692954"/>
    </source>
</evidence>
<comment type="caution">
    <text evidence="1">The sequence shown here is derived from an EMBL/GenBank/DDBJ whole genome shotgun (WGS) entry which is preliminary data.</text>
</comment>
<dbReference type="AlphaFoldDB" id="A0A8S1MQN8"/>
<name>A0A8S1MQN8_9CILI</name>
<sequence>MSIMLFKQLRINCISIISNIQRCSNKHFSQNISDAQVVDTNDETNKGLLKQFLSVNHKSNLALKNI</sequence>
<reference evidence="1" key="1">
    <citation type="submission" date="2021-01" db="EMBL/GenBank/DDBJ databases">
        <authorList>
            <consortium name="Genoscope - CEA"/>
            <person name="William W."/>
        </authorList>
    </citation>
    <scope>NUCLEOTIDE SEQUENCE</scope>
</reference>
<accession>A0A8S1MQN8</accession>
<evidence type="ECO:0000313" key="1">
    <source>
        <dbReference type="EMBL" id="CAD8079286.1"/>
    </source>
</evidence>
<proteinExistence type="predicted"/>
<keyword evidence="2" id="KW-1185">Reference proteome</keyword>
<gene>
    <name evidence="1" type="ORF">PSON_ATCC_30995.1.T0390007</name>
</gene>
<dbReference type="EMBL" id="CAJJDN010000039">
    <property type="protein sequence ID" value="CAD8079286.1"/>
    <property type="molecule type" value="Genomic_DNA"/>
</dbReference>
<dbReference type="Proteomes" id="UP000692954">
    <property type="component" value="Unassembled WGS sequence"/>
</dbReference>
<protein>
    <submittedName>
        <fullName evidence="1">Uncharacterized protein</fullName>
    </submittedName>
</protein>
<organism evidence="1 2">
    <name type="scientific">Paramecium sonneborni</name>
    <dbReference type="NCBI Taxonomy" id="65129"/>
    <lineage>
        <taxon>Eukaryota</taxon>
        <taxon>Sar</taxon>
        <taxon>Alveolata</taxon>
        <taxon>Ciliophora</taxon>
        <taxon>Intramacronucleata</taxon>
        <taxon>Oligohymenophorea</taxon>
        <taxon>Peniculida</taxon>
        <taxon>Parameciidae</taxon>
        <taxon>Paramecium</taxon>
    </lineage>
</organism>